<dbReference type="Pfam" id="PF18240">
    <property type="entry name" value="PSII_Pbs31"/>
    <property type="match status" value="1"/>
</dbReference>
<dbReference type="EMBL" id="CAJNNW010032650">
    <property type="protein sequence ID" value="CAE8714500.1"/>
    <property type="molecule type" value="Genomic_DNA"/>
</dbReference>
<evidence type="ECO:0000313" key="5">
    <source>
        <dbReference type="EMBL" id="CAE8611838.1"/>
    </source>
</evidence>
<dbReference type="EMBL" id="CAJNNV010025053">
    <property type="protein sequence ID" value="CAE8611837.1"/>
    <property type="molecule type" value="Genomic_DNA"/>
</dbReference>
<evidence type="ECO:0000313" key="3">
    <source>
        <dbReference type="EMBL" id="CAE8611836.1"/>
    </source>
</evidence>
<dbReference type="EMBL" id="CAJNNV010025053">
    <property type="protein sequence ID" value="CAE8611838.1"/>
    <property type="molecule type" value="Genomic_DNA"/>
</dbReference>
<comment type="caution">
    <text evidence="3">The sequence shown here is derived from an EMBL/GenBank/DDBJ whole genome shotgun (WGS) entry which is preliminary data.</text>
</comment>
<feature type="chain" id="PRO_5035596164" description="Photosystem II Psb31 protein domain-containing protein" evidence="1">
    <location>
        <begin position="23"/>
        <end position="170"/>
    </location>
</feature>
<accession>A0A813FEU3</accession>
<evidence type="ECO:0000313" key="9">
    <source>
        <dbReference type="Proteomes" id="UP000654075"/>
    </source>
</evidence>
<dbReference type="EMBL" id="CAJNNW010032650">
    <property type="protein sequence ID" value="CAE8714499.1"/>
    <property type="molecule type" value="Genomic_DNA"/>
</dbReference>
<evidence type="ECO:0000259" key="2">
    <source>
        <dbReference type="Pfam" id="PF18240"/>
    </source>
</evidence>
<dbReference type="Proteomes" id="UP000626109">
    <property type="component" value="Unassembled WGS sequence"/>
</dbReference>
<dbReference type="EMBL" id="CAJNNV010025053">
    <property type="protein sequence ID" value="CAE8611836.1"/>
    <property type="molecule type" value="Genomic_DNA"/>
</dbReference>
<gene>
    <name evidence="3" type="ORF">PGLA1383_LOCUS29637</name>
    <name evidence="4" type="ORF">PGLA1383_LOCUS29638</name>
    <name evidence="5" type="ORF">PGLA1383_LOCUS29639</name>
    <name evidence="6" type="ORF">PGLA2088_LOCUS38028</name>
    <name evidence="7" type="ORF">PGLA2088_LOCUS38029</name>
    <name evidence="8" type="ORF">PGLA2088_LOCUS38030</name>
</gene>
<dbReference type="AlphaFoldDB" id="A0A813FEU3"/>
<evidence type="ECO:0000313" key="6">
    <source>
        <dbReference type="EMBL" id="CAE8714499.1"/>
    </source>
</evidence>
<feature type="domain" description="Photosystem II Psb31 protein" evidence="2">
    <location>
        <begin position="71"/>
        <end position="147"/>
    </location>
</feature>
<dbReference type="Gene3D" id="1.20.120.1740">
    <property type="entry name" value="Sodium ion translocating NADH-quinone reductase subunit C-like"/>
    <property type="match status" value="1"/>
</dbReference>
<name>A0A813FEU3_POLGL</name>
<dbReference type="OrthoDB" id="431400at2759"/>
<dbReference type="InterPro" id="IPR040933">
    <property type="entry name" value="PSII_Pbs31"/>
</dbReference>
<dbReference type="EMBL" id="CAJNNW010032650">
    <property type="protein sequence ID" value="CAE8714501.1"/>
    <property type="molecule type" value="Genomic_DNA"/>
</dbReference>
<keyword evidence="1" id="KW-0732">Signal</keyword>
<evidence type="ECO:0000313" key="7">
    <source>
        <dbReference type="EMBL" id="CAE8714500.1"/>
    </source>
</evidence>
<reference evidence="3" key="1">
    <citation type="submission" date="2021-02" db="EMBL/GenBank/DDBJ databases">
        <authorList>
            <person name="Dougan E. K."/>
            <person name="Rhodes N."/>
            <person name="Thang M."/>
            <person name="Chan C."/>
        </authorList>
    </citation>
    <scope>NUCLEOTIDE SEQUENCE</scope>
</reference>
<feature type="signal peptide" evidence="1">
    <location>
        <begin position="1"/>
        <end position="22"/>
    </location>
</feature>
<sequence length="170" mass="18469">MARGRAQSAVVLLVAASVAVRTGLPAFLTPGSDLSRRDALAVASGAAVATLGAQTAWADAQGEPNFALFKYGPPILKLKDAVEKGDMDEVLRKENKFKLLNGFWRNQPEQYKEVNMLTEQILDAAAGGNTREVKDLYAQYVSRPDIKIITTYPKTNTFHVVGTSNSMVVR</sequence>
<evidence type="ECO:0000313" key="4">
    <source>
        <dbReference type="EMBL" id="CAE8611837.1"/>
    </source>
</evidence>
<keyword evidence="9" id="KW-1185">Reference proteome</keyword>
<evidence type="ECO:0000256" key="1">
    <source>
        <dbReference type="SAM" id="SignalP"/>
    </source>
</evidence>
<organism evidence="3 9">
    <name type="scientific">Polarella glacialis</name>
    <name type="common">Dinoflagellate</name>
    <dbReference type="NCBI Taxonomy" id="89957"/>
    <lineage>
        <taxon>Eukaryota</taxon>
        <taxon>Sar</taxon>
        <taxon>Alveolata</taxon>
        <taxon>Dinophyceae</taxon>
        <taxon>Suessiales</taxon>
        <taxon>Suessiaceae</taxon>
        <taxon>Polarella</taxon>
    </lineage>
</organism>
<protein>
    <recommendedName>
        <fullName evidence="2">Photosystem II Psb31 protein domain-containing protein</fullName>
    </recommendedName>
</protein>
<proteinExistence type="predicted"/>
<evidence type="ECO:0000313" key="8">
    <source>
        <dbReference type="EMBL" id="CAE8714501.1"/>
    </source>
</evidence>
<dbReference type="Proteomes" id="UP000654075">
    <property type="component" value="Unassembled WGS sequence"/>
</dbReference>